<accession>W4VMS8</accession>
<evidence type="ECO:0000313" key="1">
    <source>
        <dbReference type="EMBL" id="GAE94730.1"/>
    </source>
</evidence>
<dbReference type="EMBL" id="BAVS01000030">
    <property type="protein sequence ID" value="GAE94730.1"/>
    <property type="molecule type" value="Genomic_DNA"/>
</dbReference>
<comment type="caution">
    <text evidence="1">The sequence shown here is derived from an EMBL/GenBank/DDBJ whole genome shotgun (WGS) entry which is preliminary data.</text>
</comment>
<protein>
    <submittedName>
        <fullName evidence="1">Beta-galactosidase</fullName>
    </submittedName>
</protein>
<reference evidence="1 2" key="1">
    <citation type="journal article" date="2014" name="Genome Announc.">
        <title>Draft Genome Sequence of the Boron-Tolerant and Moderately Halotolerant Bacterium Gracilibacillus boraciitolerans JCM 21714T.</title>
        <authorList>
            <person name="Ahmed I."/>
            <person name="Oshima K."/>
            <person name="Suda W."/>
            <person name="Kitamura K."/>
            <person name="Iida T."/>
            <person name="Ohmori Y."/>
            <person name="Fujiwara T."/>
            <person name="Hattori M."/>
            <person name="Ohkuma M."/>
        </authorList>
    </citation>
    <scope>NUCLEOTIDE SEQUENCE [LARGE SCALE GENOMIC DNA]</scope>
    <source>
        <strain evidence="1 2">JCM 21714</strain>
    </source>
</reference>
<dbReference type="STRING" id="1298598.JCM21714_3916"/>
<sequence length="168" mass="19574">MTDNKQQAFTEAIYHLSKAIDSQRPIIVNDGWEHTVSDIISLHDYEEFADAFIARYQDKDRILNNLHPHNKSKYAFAQGYEYKGQPVILTEYGGIAFNDNRGWGGYGNQVNSEDEFIRRYREITNAIKEIPYICGYCYTQITDVQQEVNGLLYENREPKVHGKIKRSK</sequence>
<keyword evidence="2" id="KW-1185">Reference proteome</keyword>
<dbReference type="AlphaFoldDB" id="W4VMS8"/>
<dbReference type="eggNOG" id="COG3250">
    <property type="taxonomic scope" value="Bacteria"/>
</dbReference>
<dbReference type="Gene3D" id="3.20.20.80">
    <property type="entry name" value="Glycosidases"/>
    <property type="match status" value="1"/>
</dbReference>
<evidence type="ECO:0000313" key="2">
    <source>
        <dbReference type="Proteomes" id="UP000019102"/>
    </source>
</evidence>
<dbReference type="SUPFAM" id="SSF51445">
    <property type="entry name" value="(Trans)glycosidases"/>
    <property type="match status" value="1"/>
</dbReference>
<proteinExistence type="predicted"/>
<dbReference type="InterPro" id="IPR017853">
    <property type="entry name" value="GH"/>
</dbReference>
<gene>
    <name evidence="1" type="ORF">JCM21714_3916</name>
</gene>
<organism evidence="1 2">
    <name type="scientific">Gracilibacillus boraciitolerans JCM 21714</name>
    <dbReference type="NCBI Taxonomy" id="1298598"/>
    <lineage>
        <taxon>Bacteria</taxon>
        <taxon>Bacillati</taxon>
        <taxon>Bacillota</taxon>
        <taxon>Bacilli</taxon>
        <taxon>Bacillales</taxon>
        <taxon>Bacillaceae</taxon>
        <taxon>Gracilibacillus</taxon>
    </lineage>
</organism>
<dbReference type="Proteomes" id="UP000019102">
    <property type="component" value="Unassembled WGS sequence"/>
</dbReference>
<name>W4VMS8_9BACI</name>